<gene>
    <name evidence="1" type="ORF">EVAR_4131_1</name>
</gene>
<evidence type="ECO:0008006" key="3">
    <source>
        <dbReference type="Google" id="ProtNLM"/>
    </source>
</evidence>
<sequence length="330" mass="36915">MKNRSDRKLSHLVGFFRWPPEVVKGACIARARGRAEGRAYREVSPSVLILVQVWGPPCVARWCAEFNRGRTSINDDPRSGRPPKVVAEEMPSADIEEIISSTCIASDAPAAHVLAPSLTCSDAFILLRPRQSYHVSSLVGKEARLRCQIDGNSCGEMHSIKWYKGDTRIYVYSGTTEGAINRPEGAMMGRVGSSVFRTGPARTWRFCTLVTDSTTTSKVDTIMCSREHRPRVLIRKAFNPPPMPSHPLRLLTPRSIVSNPCDRIRYAIANCQTGGRREAPVGSELSDIDVYTIHTGNKLFEHTILRYFIFRIEQLEPRPAGPYWPGTGYR</sequence>
<dbReference type="OrthoDB" id="6106100at2759"/>
<reference evidence="1 2" key="1">
    <citation type="journal article" date="2019" name="Commun. Biol.">
        <title>The bagworm genome reveals a unique fibroin gene that provides high tensile strength.</title>
        <authorList>
            <person name="Kono N."/>
            <person name="Nakamura H."/>
            <person name="Ohtoshi R."/>
            <person name="Tomita M."/>
            <person name="Numata K."/>
            <person name="Arakawa K."/>
        </authorList>
    </citation>
    <scope>NUCLEOTIDE SEQUENCE [LARGE SCALE GENOMIC DNA]</scope>
</reference>
<dbReference type="EMBL" id="BGZK01002346">
    <property type="protein sequence ID" value="GBP93174.1"/>
    <property type="molecule type" value="Genomic_DNA"/>
</dbReference>
<comment type="caution">
    <text evidence="1">The sequence shown here is derived from an EMBL/GenBank/DDBJ whole genome shotgun (WGS) entry which is preliminary data.</text>
</comment>
<accession>A0A4C2A1M7</accession>
<evidence type="ECO:0000313" key="1">
    <source>
        <dbReference type="EMBL" id="GBP93174.1"/>
    </source>
</evidence>
<name>A0A4C2A1M7_EUMVA</name>
<protein>
    <recommendedName>
        <fullName evidence="3">Ig-like domain-containing protein</fullName>
    </recommendedName>
</protein>
<organism evidence="1 2">
    <name type="scientific">Eumeta variegata</name>
    <name type="common">Bagworm moth</name>
    <name type="synonym">Eumeta japonica</name>
    <dbReference type="NCBI Taxonomy" id="151549"/>
    <lineage>
        <taxon>Eukaryota</taxon>
        <taxon>Metazoa</taxon>
        <taxon>Ecdysozoa</taxon>
        <taxon>Arthropoda</taxon>
        <taxon>Hexapoda</taxon>
        <taxon>Insecta</taxon>
        <taxon>Pterygota</taxon>
        <taxon>Neoptera</taxon>
        <taxon>Endopterygota</taxon>
        <taxon>Lepidoptera</taxon>
        <taxon>Glossata</taxon>
        <taxon>Ditrysia</taxon>
        <taxon>Tineoidea</taxon>
        <taxon>Psychidae</taxon>
        <taxon>Oiketicinae</taxon>
        <taxon>Eumeta</taxon>
    </lineage>
</organism>
<evidence type="ECO:0000313" key="2">
    <source>
        <dbReference type="Proteomes" id="UP000299102"/>
    </source>
</evidence>
<proteinExistence type="predicted"/>
<keyword evidence="2" id="KW-1185">Reference proteome</keyword>
<dbReference type="AlphaFoldDB" id="A0A4C2A1M7"/>
<dbReference type="Proteomes" id="UP000299102">
    <property type="component" value="Unassembled WGS sequence"/>
</dbReference>